<comment type="caution">
    <text evidence="1">The sequence shown here is derived from an EMBL/GenBank/DDBJ whole genome shotgun (WGS) entry which is preliminary data.</text>
</comment>
<name>A0A533QCZ9_9BACT</name>
<evidence type="ECO:0000313" key="1">
    <source>
        <dbReference type="EMBL" id="TLD42626.1"/>
    </source>
</evidence>
<proteinExistence type="predicted"/>
<accession>A0A533QCZ9</accession>
<dbReference type="EMBL" id="SULG01000016">
    <property type="protein sequence ID" value="TLD42626.1"/>
    <property type="molecule type" value="Genomic_DNA"/>
</dbReference>
<gene>
    <name evidence="1" type="ORF">JETT_1080</name>
</gene>
<reference evidence="1 2" key="1">
    <citation type="submission" date="2019-04" db="EMBL/GenBank/DDBJ databases">
        <title>Genome of a novel bacterium Candidatus Jettenia ecosi reconstructed from metagenome of an anammox bioreactor.</title>
        <authorList>
            <person name="Mardanov A.V."/>
            <person name="Beletsky A.V."/>
            <person name="Ravin N.V."/>
            <person name="Botchkova E.A."/>
            <person name="Litti Y.V."/>
            <person name="Nozhevnikova A.N."/>
        </authorList>
    </citation>
    <scope>NUCLEOTIDE SEQUENCE [LARGE SCALE GENOMIC DNA]</scope>
    <source>
        <strain evidence="1">J2</strain>
    </source>
</reference>
<sequence length="56" mass="5890">MIKSHGSKGNGHTCSANPEPSYVNIGIATAAYKSGAEVFILIRVVSRILLSLMAKS</sequence>
<protein>
    <submittedName>
        <fullName evidence="1">Uncharacterized protein</fullName>
    </submittedName>
</protein>
<organism evidence="1 2">
    <name type="scientific">Candidatus Jettenia ecosi</name>
    <dbReference type="NCBI Taxonomy" id="2494326"/>
    <lineage>
        <taxon>Bacteria</taxon>
        <taxon>Pseudomonadati</taxon>
        <taxon>Planctomycetota</taxon>
        <taxon>Candidatus Brocadiia</taxon>
        <taxon>Candidatus Brocadiales</taxon>
        <taxon>Candidatus Brocadiaceae</taxon>
        <taxon>Candidatus Jettenia</taxon>
    </lineage>
</organism>
<dbReference type="AlphaFoldDB" id="A0A533QCZ9"/>
<dbReference type="Proteomes" id="UP000319783">
    <property type="component" value="Unassembled WGS sequence"/>
</dbReference>
<evidence type="ECO:0000313" key="2">
    <source>
        <dbReference type="Proteomes" id="UP000319783"/>
    </source>
</evidence>